<dbReference type="AlphaFoldDB" id="A0A673G1X1"/>
<evidence type="ECO:0000259" key="1">
    <source>
        <dbReference type="Pfam" id="PF01926"/>
    </source>
</evidence>
<dbReference type="PANTHER" id="PTHR14241:SF1">
    <property type="entry name" value="INTERFERON-INDUCED PROTEIN 44-RELATED"/>
    <property type="match status" value="1"/>
</dbReference>
<dbReference type="CDD" id="cd00882">
    <property type="entry name" value="Ras_like_GTPase"/>
    <property type="match status" value="1"/>
</dbReference>
<dbReference type="InterPro" id="IPR027417">
    <property type="entry name" value="P-loop_NTPase"/>
</dbReference>
<keyword evidence="3" id="KW-1185">Reference proteome</keyword>
<reference evidence="2" key="1">
    <citation type="submission" date="2025-08" db="UniProtKB">
        <authorList>
            <consortium name="Ensembl"/>
        </authorList>
    </citation>
    <scope>IDENTIFICATION</scope>
</reference>
<dbReference type="Pfam" id="PF01926">
    <property type="entry name" value="MMR_HSR1"/>
    <property type="match status" value="1"/>
</dbReference>
<dbReference type="Gene3D" id="3.40.50.300">
    <property type="entry name" value="P-loop containing nucleotide triphosphate hydrolases"/>
    <property type="match status" value="1"/>
</dbReference>
<dbReference type="Ensembl" id="ENSSRHT00000006615.1">
    <property type="protein sequence ID" value="ENSSRHP00000006394.1"/>
    <property type="gene ID" value="ENSSRHG00000003897.1"/>
</dbReference>
<evidence type="ECO:0000313" key="2">
    <source>
        <dbReference type="Ensembl" id="ENSSRHP00000006394.1"/>
    </source>
</evidence>
<organism evidence="2 3">
    <name type="scientific">Sinocyclocheilus rhinocerous</name>
    <dbReference type="NCBI Taxonomy" id="307959"/>
    <lineage>
        <taxon>Eukaryota</taxon>
        <taxon>Metazoa</taxon>
        <taxon>Chordata</taxon>
        <taxon>Craniata</taxon>
        <taxon>Vertebrata</taxon>
        <taxon>Euteleostomi</taxon>
        <taxon>Actinopterygii</taxon>
        <taxon>Neopterygii</taxon>
        <taxon>Teleostei</taxon>
        <taxon>Ostariophysi</taxon>
        <taxon>Cypriniformes</taxon>
        <taxon>Cyprinidae</taxon>
        <taxon>Cyprininae</taxon>
        <taxon>Sinocyclocheilus</taxon>
    </lineage>
</organism>
<dbReference type="SUPFAM" id="SSF52540">
    <property type="entry name" value="P-loop containing nucleoside triphosphate hydrolases"/>
    <property type="match status" value="1"/>
</dbReference>
<evidence type="ECO:0000313" key="3">
    <source>
        <dbReference type="Proteomes" id="UP000472270"/>
    </source>
</evidence>
<accession>A0A673G1X1</accession>
<proteinExistence type="predicted"/>
<dbReference type="GO" id="GO:0005525">
    <property type="term" value="F:GTP binding"/>
    <property type="evidence" value="ECO:0007669"/>
    <property type="project" value="InterPro"/>
</dbReference>
<feature type="domain" description="G" evidence="1">
    <location>
        <begin position="41"/>
        <end position="200"/>
    </location>
</feature>
<dbReference type="PANTHER" id="PTHR14241">
    <property type="entry name" value="INTERFERON-INDUCED PROTEIN 44"/>
    <property type="match status" value="1"/>
</dbReference>
<dbReference type="InterPro" id="IPR006073">
    <property type="entry name" value="GTP-bd"/>
</dbReference>
<name>A0A673G1X1_9TELE</name>
<sequence length="290" mass="33093">MFFFFTELDEEWRTFDWREKETLKRRLEKFTLSNPDVTNVKILVAGQIGAGKSSFINSVLSAFQGEIVNEALAEDLESADSHSFTKRLRAYRIRSADADLPFELCDIKGLEPEKISECQIDDIVNSIYGHVKEGYKEPLTSDDEHYNQNPSLSDQAFCLVYIIDTSTIQLAADDKITEKLRMIRQTISDRGIPQVIVMSKVDEASLLVKNDLKMVYRSKIIKERMELCSAVQVGVPVSNIFPVKNYHNEINTNDDVDVLILKAFDQIVRSADARLRRGPSNVSFQDKNQQ</sequence>
<protein>
    <recommendedName>
        <fullName evidence="1">G domain-containing protein</fullName>
    </recommendedName>
</protein>
<reference evidence="2" key="2">
    <citation type="submission" date="2025-09" db="UniProtKB">
        <authorList>
            <consortium name="Ensembl"/>
        </authorList>
    </citation>
    <scope>IDENTIFICATION</scope>
</reference>
<dbReference type="GO" id="GO:0006955">
    <property type="term" value="P:immune response"/>
    <property type="evidence" value="ECO:0007669"/>
    <property type="project" value="TreeGrafter"/>
</dbReference>
<dbReference type="Proteomes" id="UP000472270">
    <property type="component" value="Unassembled WGS sequence"/>
</dbReference>